<evidence type="ECO:0000313" key="2">
    <source>
        <dbReference type="EMBL" id="KOC69175.1"/>
    </source>
</evidence>
<keyword evidence="2" id="KW-0472">Membrane</keyword>
<dbReference type="GO" id="GO:0045087">
    <property type="term" value="P:innate immune response"/>
    <property type="evidence" value="ECO:0007669"/>
    <property type="project" value="TreeGrafter"/>
</dbReference>
<evidence type="ECO:0000313" key="3">
    <source>
        <dbReference type="Proteomes" id="UP000053825"/>
    </source>
</evidence>
<dbReference type="GO" id="GO:0005776">
    <property type="term" value="C:autophagosome"/>
    <property type="evidence" value="ECO:0007669"/>
    <property type="project" value="TreeGrafter"/>
</dbReference>
<dbReference type="GO" id="GO:0061709">
    <property type="term" value="P:reticulophagy"/>
    <property type="evidence" value="ECO:0007669"/>
    <property type="project" value="TreeGrafter"/>
</dbReference>
<dbReference type="GO" id="GO:0061507">
    <property type="term" value="F:2',3'-cyclic GMP-AMP binding"/>
    <property type="evidence" value="ECO:0007669"/>
    <property type="project" value="TreeGrafter"/>
</dbReference>
<sequence>MQGLDYGSCMAYSYYYGYLRLVLPSTGSLNKGLIEKIENIEDIHSIKINIHKLLILIPSSSYIPPDLKDASHQWMESAMNLEVEERNRAGVKGRLYHNSVYKIYPDGPKSRSKPLYIVVEGASPLQTFYEVQKHAHSETNLYKKYCKDIIKKFYEKLKQLMDNDPECRDLYELIYYNDYDSNGVKVNVAKVILGRLSKIKNSNVINNLNSTF</sequence>
<dbReference type="InterPro" id="IPR033952">
    <property type="entry name" value="STING_C"/>
</dbReference>
<name>A0A0L7REC2_9HYME</name>
<dbReference type="GO" id="GO:0005789">
    <property type="term" value="C:endoplasmic reticulum membrane"/>
    <property type="evidence" value="ECO:0007669"/>
    <property type="project" value="TreeGrafter"/>
</dbReference>
<evidence type="ECO:0000259" key="1">
    <source>
        <dbReference type="Pfam" id="PF15009"/>
    </source>
</evidence>
<accession>A0A0L7REC2</accession>
<reference evidence="2 3" key="1">
    <citation type="submission" date="2015-07" db="EMBL/GenBank/DDBJ databases">
        <title>The genome of Habropoda laboriosa.</title>
        <authorList>
            <person name="Pan H."/>
            <person name="Kapheim K."/>
        </authorList>
    </citation>
    <scope>NUCLEOTIDE SEQUENCE [LARGE SCALE GENOMIC DNA]</scope>
    <source>
        <strain evidence="2">0110345459</strain>
    </source>
</reference>
<dbReference type="STRING" id="597456.A0A0L7REC2"/>
<dbReference type="GO" id="GO:0016239">
    <property type="term" value="P:positive regulation of macroautophagy"/>
    <property type="evidence" value="ECO:0007669"/>
    <property type="project" value="TreeGrafter"/>
</dbReference>
<dbReference type="PANTHER" id="PTHR34339:SF1">
    <property type="entry name" value="STIMULATOR OF INTERFERON GENES PROTEIN"/>
    <property type="match status" value="1"/>
</dbReference>
<gene>
    <name evidence="2" type="ORF">WH47_07626</name>
</gene>
<dbReference type="CDD" id="cd12146">
    <property type="entry name" value="STING_C"/>
    <property type="match status" value="1"/>
</dbReference>
<dbReference type="Gene3D" id="1.20.5.5200">
    <property type="match status" value="1"/>
</dbReference>
<organism evidence="2 3">
    <name type="scientific">Habropoda laboriosa</name>
    <dbReference type="NCBI Taxonomy" id="597456"/>
    <lineage>
        <taxon>Eukaryota</taxon>
        <taxon>Metazoa</taxon>
        <taxon>Ecdysozoa</taxon>
        <taxon>Arthropoda</taxon>
        <taxon>Hexapoda</taxon>
        <taxon>Insecta</taxon>
        <taxon>Pterygota</taxon>
        <taxon>Neoptera</taxon>
        <taxon>Endopterygota</taxon>
        <taxon>Hymenoptera</taxon>
        <taxon>Apocrita</taxon>
        <taxon>Aculeata</taxon>
        <taxon>Apoidea</taxon>
        <taxon>Anthophila</taxon>
        <taxon>Apidae</taxon>
        <taxon>Habropoda</taxon>
    </lineage>
</organism>
<dbReference type="InterPro" id="IPR055432">
    <property type="entry name" value="STING_LBD"/>
</dbReference>
<feature type="domain" description="STING ligand-binding" evidence="1">
    <location>
        <begin position="5"/>
        <end position="198"/>
    </location>
</feature>
<dbReference type="Gene3D" id="3.40.50.12100">
    <property type="entry name" value="Stimulator of interferon genes protein"/>
    <property type="match status" value="1"/>
</dbReference>
<keyword evidence="2" id="KW-0812">Transmembrane</keyword>
<dbReference type="AlphaFoldDB" id="A0A0L7REC2"/>
<dbReference type="GO" id="GO:0002218">
    <property type="term" value="P:activation of innate immune response"/>
    <property type="evidence" value="ECO:0007669"/>
    <property type="project" value="InterPro"/>
</dbReference>
<dbReference type="GO" id="GO:0000045">
    <property type="term" value="P:autophagosome assembly"/>
    <property type="evidence" value="ECO:0007669"/>
    <property type="project" value="TreeGrafter"/>
</dbReference>
<keyword evidence="3" id="KW-1185">Reference proteome</keyword>
<dbReference type="GO" id="GO:0035438">
    <property type="term" value="F:cyclic-di-GMP binding"/>
    <property type="evidence" value="ECO:0007669"/>
    <property type="project" value="InterPro"/>
</dbReference>
<dbReference type="GO" id="GO:0032481">
    <property type="term" value="P:positive regulation of type I interferon production"/>
    <property type="evidence" value="ECO:0007669"/>
    <property type="project" value="InterPro"/>
</dbReference>
<dbReference type="EMBL" id="KQ414612">
    <property type="protein sequence ID" value="KOC69175.1"/>
    <property type="molecule type" value="Genomic_DNA"/>
</dbReference>
<dbReference type="InterPro" id="IPR038623">
    <property type="entry name" value="STING_C_sf"/>
</dbReference>
<dbReference type="InterPro" id="IPR029158">
    <property type="entry name" value="STING"/>
</dbReference>
<dbReference type="Proteomes" id="UP000053825">
    <property type="component" value="Unassembled WGS sequence"/>
</dbReference>
<dbReference type="OrthoDB" id="6053839at2759"/>
<dbReference type="Pfam" id="PF15009">
    <property type="entry name" value="STING_LBD"/>
    <property type="match status" value="1"/>
</dbReference>
<protein>
    <submittedName>
        <fullName evidence="2">Transmembrane protein 173</fullName>
    </submittedName>
</protein>
<proteinExistence type="predicted"/>
<dbReference type="PANTHER" id="PTHR34339">
    <property type="entry name" value="STIMULATOR OF INTERFERON GENES PROTEIN"/>
    <property type="match status" value="1"/>
</dbReference>